<reference evidence="1 2" key="1">
    <citation type="submission" date="2018-04" db="EMBL/GenBank/DDBJ databases">
        <authorList>
            <person name="Vogel A."/>
        </authorList>
    </citation>
    <scope>NUCLEOTIDE SEQUENCE [LARGE SCALE GENOMIC DNA]</scope>
</reference>
<dbReference type="Proteomes" id="UP000595140">
    <property type="component" value="Unassembled WGS sequence"/>
</dbReference>
<dbReference type="AlphaFoldDB" id="A0A484LDJ1"/>
<organism evidence="1 2">
    <name type="scientific">Cuscuta campestris</name>
    <dbReference type="NCBI Taxonomy" id="132261"/>
    <lineage>
        <taxon>Eukaryota</taxon>
        <taxon>Viridiplantae</taxon>
        <taxon>Streptophyta</taxon>
        <taxon>Embryophyta</taxon>
        <taxon>Tracheophyta</taxon>
        <taxon>Spermatophyta</taxon>
        <taxon>Magnoliopsida</taxon>
        <taxon>eudicotyledons</taxon>
        <taxon>Gunneridae</taxon>
        <taxon>Pentapetalae</taxon>
        <taxon>asterids</taxon>
        <taxon>lamiids</taxon>
        <taxon>Solanales</taxon>
        <taxon>Convolvulaceae</taxon>
        <taxon>Cuscuteae</taxon>
        <taxon>Cuscuta</taxon>
        <taxon>Cuscuta subgen. Grammica</taxon>
        <taxon>Cuscuta sect. Cleistogrammica</taxon>
    </lineage>
</organism>
<evidence type="ECO:0000313" key="2">
    <source>
        <dbReference type="Proteomes" id="UP000595140"/>
    </source>
</evidence>
<gene>
    <name evidence="1" type="ORF">CCAM_LOCUS16229</name>
</gene>
<name>A0A484LDJ1_9ASTE</name>
<protein>
    <submittedName>
        <fullName evidence="1">Uncharacterized protein</fullName>
    </submittedName>
</protein>
<keyword evidence="2" id="KW-1185">Reference proteome</keyword>
<sequence>MDPLPKKKAVLQRVTLEEVNVLKPTPRCFPILKLVGIDSSIDKKCLMWIFDEKAFVAVEEGHRDKRPKIHHNLLLLPHVHRSELLGLYSWSPIPSVERITVKDIKHLATCAKINGKVIAYCHRVMQVLYRRGPSESEEKRRGEDFKLKGPHCSALEPIYGITIGIKPFEDRGDGEQREFLLEAGLAAWKVRVFMKRNWKVMAEL</sequence>
<proteinExistence type="predicted"/>
<accession>A0A484LDJ1</accession>
<evidence type="ECO:0000313" key="1">
    <source>
        <dbReference type="EMBL" id="VFQ74453.1"/>
    </source>
</evidence>
<dbReference type="EMBL" id="OOIL02001339">
    <property type="protein sequence ID" value="VFQ74453.1"/>
    <property type="molecule type" value="Genomic_DNA"/>
</dbReference>